<gene>
    <name evidence="1" type="ORF">M6B38_332105</name>
</gene>
<dbReference type="Proteomes" id="UP001140949">
    <property type="component" value="Unassembled WGS sequence"/>
</dbReference>
<comment type="caution">
    <text evidence="1">The sequence shown here is derived from an EMBL/GenBank/DDBJ whole genome shotgun (WGS) entry which is preliminary data.</text>
</comment>
<accession>A0AAX6H4F5</accession>
<evidence type="ECO:0000313" key="2">
    <source>
        <dbReference type="Proteomes" id="UP001140949"/>
    </source>
</evidence>
<reference evidence="1" key="2">
    <citation type="submission" date="2023-04" db="EMBL/GenBank/DDBJ databases">
        <authorList>
            <person name="Bruccoleri R.E."/>
            <person name="Oakeley E.J."/>
            <person name="Faust A.-M."/>
            <person name="Dessus-Babus S."/>
            <person name="Altorfer M."/>
            <person name="Burckhardt D."/>
            <person name="Oertli M."/>
            <person name="Naumann U."/>
            <person name="Petersen F."/>
            <person name="Wong J."/>
        </authorList>
    </citation>
    <scope>NUCLEOTIDE SEQUENCE</scope>
    <source>
        <strain evidence="1">GSM-AAB239-AS_SAM_17_03QT</strain>
        <tissue evidence="1">Leaf</tissue>
    </source>
</reference>
<dbReference type="EMBL" id="JANAVB010013398">
    <property type="protein sequence ID" value="KAJ6835508.1"/>
    <property type="molecule type" value="Genomic_DNA"/>
</dbReference>
<reference evidence="1" key="1">
    <citation type="journal article" date="2023" name="GigaByte">
        <title>Genome assembly of the bearded iris, Iris pallida Lam.</title>
        <authorList>
            <person name="Bruccoleri R.E."/>
            <person name="Oakeley E.J."/>
            <person name="Faust A.M.E."/>
            <person name="Altorfer M."/>
            <person name="Dessus-Babus S."/>
            <person name="Burckhardt D."/>
            <person name="Oertli M."/>
            <person name="Naumann U."/>
            <person name="Petersen F."/>
            <person name="Wong J."/>
        </authorList>
    </citation>
    <scope>NUCLEOTIDE SEQUENCE</scope>
    <source>
        <strain evidence="1">GSM-AAB239-AS_SAM_17_03QT</strain>
    </source>
</reference>
<name>A0AAX6H4F5_IRIPA</name>
<dbReference type="AlphaFoldDB" id="A0AAX6H4F5"/>
<protein>
    <submittedName>
        <fullName evidence="1">Uncharacterized protein</fullName>
    </submittedName>
</protein>
<evidence type="ECO:0000313" key="1">
    <source>
        <dbReference type="EMBL" id="KAJ6835508.1"/>
    </source>
</evidence>
<keyword evidence="2" id="KW-1185">Reference proteome</keyword>
<proteinExistence type="predicted"/>
<sequence>MFGCMSLMRTLHGRMDLRYCPRWDMNSLERVIFVGAPGPFGLGGMNNHCWCTSFGHDLRSATDVISHN</sequence>
<organism evidence="1 2">
    <name type="scientific">Iris pallida</name>
    <name type="common">Sweet iris</name>
    <dbReference type="NCBI Taxonomy" id="29817"/>
    <lineage>
        <taxon>Eukaryota</taxon>
        <taxon>Viridiplantae</taxon>
        <taxon>Streptophyta</taxon>
        <taxon>Embryophyta</taxon>
        <taxon>Tracheophyta</taxon>
        <taxon>Spermatophyta</taxon>
        <taxon>Magnoliopsida</taxon>
        <taxon>Liliopsida</taxon>
        <taxon>Asparagales</taxon>
        <taxon>Iridaceae</taxon>
        <taxon>Iridoideae</taxon>
        <taxon>Irideae</taxon>
        <taxon>Iris</taxon>
    </lineage>
</organism>